<dbReference type="RefSeq" id="WP_377264037.1">
    <property type="nucleotide sequence ID" value="NZ_JBHMAA010000024.1"/>
</dbReference>
<feature type="region of interest" description="Disordered" evidence="1">
    <location>
        <begin position="21"/>
        <end position="45"/>
    </location>
</feature>
<feature type="compositionally biased region" description="Basic and acidic residues" evidence="1">
    <location>
        <begin position="21"/>
        <end position="30"/>
    </location>
</feature>
<keyword evidence="3" id="KW-1185">Reference proteome</keyword>
<comment type="caution">
    <text evidence="2">The sequence shown here is derived from an EMBL/GenBank/DDBJ whole genome shotgun (WGS) entry which is preliminary data.</text>
</comment>
<gene>
    <name evidence="2" type="ORF">ACFFP0_20425</name>
</gene>
<evidence type="ECO:0000313" key="2">
    <source>
        <dbReference type="EMBL" id="MFB9951220.1"/>
    </source>
</evidence>
<evidence type="ECO:0000313" key="3">
    <source>
        <dbReference type="Proteomes" id="UP001589692"/>
    </source>
</evidence>
<reference evidence="2 3" key="1">
    <citation type="submission" date="2024-09" db="EMBL/GenBank/DDBJ databases">
        <authorList>
            <person name="Sun Q."/>
            <person name="Mori K."/>
        </authorList>
    </citation>
    <scope>NUCLEOTIDE SEQUENCE [LARGE SCALE GENOMIC DNA]</scope>
    <source>
        <strain evidence="2 3">TBRC 4938</strain>
    </source>
</reference>
<organism evidence="2 3">
    <name type="scientific">Rhizobium puerariae</name>
    <dbReference type="NCBI Taxonomy" id="1585791"/>
    <lineage>
        <taxon>Bacteria</taxon>
        <taxon>Pseudomonadati</taxon>
        <taxon>Pseudomonadota</taxon>
        <taxon>Alphaproteobacteria</taxon>
        <taxon>Hyphomicrobiales</taxon>
        <taxon>Rhizobiaceae</taxon>
        <taxon>Rhizobium/Agrobacterium group</taxon>
        <taxon>Rhizobium</taxon>
    </lineage>
</organism>
<proteinExistence type="predicted"/>
<sequence>MTTIGSTSYFSALQRYTGADRTKSGADSADRTAQPAASSSQTQSARLTSLLKEAEDLQKKQARMSNRDYLLASFTLQEQIAGERLKAGEDLDTIRVQFEGRTFNLAGKILDTASLEFTKVSGTEKVQLARPRSFTI</sequence>
<dbReference type="EMBL" id="JBHMAA010000024">
    <property type="protein sequence ID" value="MFB9951220.1"/>
    <property type="molecule type" value="Genomic_DNA"/>
</dbReference>
<feature type="compositionally biased region" description="Low complexity" evidence="1">
    <location>
        <begin position="32"/>
        <end position="45"/>
    </location>
</feature>
<name>A0ABV6APH5_9HYPH</name>
<dbReference type="Proteomes" id="UP001589692">
    <property type="component" value="Unassembled WGS sequence"/>
</dbReference>
<accession>A0ABV6APH5</accession>
<evidence type="ECO:0000256" key="1">
    <source>
        <dbReference type="SAM" id="MobiDB-lite"/>
    </source>
</evidence>
<protein>
    <submittedName>
        <fullName evidence="2">Uncharacterized protein</fullName>
    </submittedName>
</protein>